<dbReference type="Gene3D" id="1.10.8.10">
    <property type="entry name" value="DNA helicase RuvA subunit, C-terminal domain"/>
    <property type="match status" value="1"/>
</dbReference>
<dbReference type="FunCoup" id="E9HEF9">
    <property type="interactions" value="1991"/>
</dbReference>
<comment type="similarity">
    <text evidence="1 4">Belongs to the EF-Ts family.</text>
</comment>
<keyword evidence="8" id="KW-1185">Reference proteome</keyword>
<dbReference type="OMA" id="VGEAPIC"/>
<dbReference type="SUPFAM" id="SSF54713">
    <property type="entry name" value="Elongation factor Ts (EF-Ts), dimerisation domain"/>
    <property type="match status" value="1"/>
</dbReference>
<evidence type="ECO:0000313" key="8">
    <source>
        <dbReference type="Proteomes" id="UP000000305"/>
    </source>
</evidence>
<dbReference type="HAMAP" id="MF_00050">
    <property type="entry name" value="EF_Ts"/>
    <property type="match status" value="1"/>
</dbReference>
<protein>
    <recommendedName>
        <fullName evidence="4">Elongation factor Ts, mitochondrial</fullName>
        <shortName evidence="4">EF-Ts</shortName>
        <shortName evidence="4">EF-TsMt</shortName>
    </recommendedName>
</protein>
<evidence type="ECO:0000256" key="1">
    <source>
        <dbReference type="ARBA" id="ARBA00005532"/>
    </source>
</evidence>
<keyword evidence="2 4" id="KW-0251">Elongation factor</keyword>
<dbReference type="SUPFAM" id="SSF46934">
    <property type="entry name" value="UBA-like"/>
    <property type="match status" value="1"/>
</dbReference>
<evidence type="ECO:0000259" key="6">
    <source>
        <dbReference type="Pfam" id="PF00889"/>
    </source>
</evidence>
<dbReference type="Pfam" id="PF25025">
    <property type="entry name" value="EF-Ts_N"/>
    <property type="match status" value="1"/>
</dbReference>
<dbReference type="GO" id="GO:0005739">
    <property type="term" value="C:mitochondrion"/>
    <property type="evidence" value="ECO:0007669"/>
    <property type="project" value="UniProtKB-SubCell"/>
</dbReference>
<keyword evidence="4" id="KW-0496">Mitochondrion</keyword>
<dbReference type="Pfam" id="PF00889">
    <property type="entry name" value="EF_TS"/>
    <property type="match status" value="1"/>
</dbReference>
<evidence type="ECO:0000256" key="3">
    <source>
        <dbReference type="ARBA" id="ARBA00022917"/>
    </source>
</evidence>
<dbReference type="InterPro" id="IPR001816">
    <property type="entry name" value="Transl_elong_EFTs/EF1B"/>
</dbReference>
<evidence type="ECO:0000256" key="2">
    <source>
        <dbReference type="ARBA" id="ARBA00022768"/>
    </source>
</evidence>
<keyword evidence="3 4" id="KW-0648">Protein biosynthesis</keyword>
<dbReference type="PANTHER" id="PTHR11741:SF0">
    <property type="entry name" value="ELONGATION FACTOR TS, MITOCHONDRIAL"/>
    <property type="match status" value="1"/>
</dbReference>
<reference evidence="7 8" key="1">
    <citation type="journal article" date="2011" name="Science">
        <title>The ecoresponsive genome of Daphnia pulex.</title>
        <authorList>
            <person name="Colbourne J.K."/>
            <person name="Pfrender M.E."/>
            <person name="Gilbert D."/>
            <person name="Thomas W.K."/>
            <person name="Tucker A."/>
            <person name="Oakley T.H."/>
            <person name="Tokishita S."/>
            <person name="Aerts A."/>
            <person name="Arnold G.J."/>
            <person name="Basu M.K."/>
            <person name="Bauer D.J."/>
            <person name="Caceres C.E."/>
            <person name="Carmel L."/>
            <person name="Casola C."/>
            <person name="Choi J.H."/>
            <person name="Detter J.C."/>
            <person name="Dong Q."/>
            <person name="Dusheyko S."/>
            <person name="Eads B.D."/>
            <person name="Frohlich T."/>
            <person name="Geiler-Samerotte K.A."/>
            <person name="Gerlach D."/>
            <person name="Hatcher P."/>
            <person name="Jogdeo S."/>
            <person name="Krijgsveld J."/>
            <person name="Kriventseva E.V."/>
            <person name="Kultz D."/>
            <person name="Laforsch C."/>
            <person name="Lindquist E."/>
            <person name="Lopez J."/>
            <person name="Manak J.R."/>
            <person name="Muller J."/>
            <person name="Pangilinan J."/>
            <person name="Patwardhan R.P."/>
            <person name="Pitluck S."/>
            <person name="Pritham E.J."/>
            <person name="Rechtsteiner A."/>
            <person name="Rho M."/>
            <person name="Rogozin I.B."/>
            <person name="Sakarya O."/>
            <person name="Salamov A."/>
            <person name="Schaack S."/>
            <person name="Shapiro H."/>
            <person name="Shiga Y."/>
            <person name="Skalitzky C."/>
            <person name="Smith Z."/>
            <person name="Souvorov A."/>
            <person name="Sung W."/>
            <person name="Tang Z."/>
            <person name="Tsuchiya D."/>
            <person name="Tu H."/>
            <person name="Vos H."/>
            <person name="Wang M."/>
            <person name="Wolf Y.I."/>
            <person name="Yamagata H."/>
            <person name="Yamada T."/>
            <person name="Ye Y."/>
            <person name="Shaw J.R."/>
            <person name="Andrews J."/>
            <person name="Crease T.J."/>
            <person name="Tang H."/>
            <person name="Lucas S.M."/>
            <person name="Robertson H.M."/>
            <person name="Bork P."/>
            <person name="Koonin E.V."/>
            <person name="Zdobnov E.M."/>
            <person name="Grigoriev I.V."/>
            <person name="Lynch M."/>
            <person name="Boore J.L."/>
        </authorList>
    </citation>
    <scope>NUCLEOTIDE SEQUENCE [LARGE SCALE GENOMIC DNA]</scope>
</reference>
<dbReference type="KEGG" id="dpx:DAPPUDRAFT_228533"/>
<sequence>MLFRRLFHHTSIVSFHSSKVMTANQSLLSTLRKKTGYAITNCKKALEMNNNDIEKAETWLNLQAQAQGWAKAAKLQSRSTPNGLVGIRLDTKSAVMVEVNCETDFVSKNEKFQTLVAQITETCFKKSLATVSALDTTQESSLVKLGFDSEQLGSLQLNDSKNSKLSDLLALNIGLIGENMAVRRAAALCATSLNIKFSSCTHPQQVLGESFLGKYAAVFAYEECPPSVETPELTEIIDLEKLPKQLCQHIIGMNPRTIEKSSSEEKAEKSPSEEIKEKSSSDEESALYHQEFLAYPEFTVREVMSHVGWDIKGFLRFECGESLE</sequence>
<dbReference type="PROSITE" id="PS01126">
    <property type="entry name" value="EF_TS_1"/>
    <property type="match status" value="1"/>
</dbReference>
<dbReference type="PhylomeDB" id="E9HEF9"/>
<comment type="subcellular location">
    <subcellularLocation>
        <location evidence="4">Mitochondrion</location>
    </subcellularLocation>
</comment>
<dbReference type="eggNOG" id="KOG1071">
    <property type="taxonomic scope" value="Eukaryota"/>
</dbReference>
<organism evidence="7 8">
    <name type="scientific">Daphnia pulex</name>
    <name type="common">Water flea</name>
    <dbReference type="NCBI Taxonomy" id="6669"/>
    <lineage>
        <taxon>Eukaryota</taxon>
        <taxon>Metazoa</taxon>
        <taxon>Ecdysozoa</taxon>
        <taxon>Arthropoda</taxon>
        <taxon>Crustacea</taxon>
        <taxon>Branchiopoda</taxon>
        <taxon>Diplostraca</taxon>
        <taxon>Cladocera</taxon>
        <taxon>Anomopoda</taxon>
        <taxon>Daphniidae</taxon>
        <taxon>Daphnia</taxon>
    </lineage>
</organism>
<evidence type="ECO:0000313" key="7">
    <source>
        <dbReference type="EMBL" id="EFX69838.1"/>
    </source>
</evidence>
<feature type="compositionally biased region" description="Basic and acidic residues" evidence="5">
    <location>
        <begin position="258"/>
        <end position="281"/>
    </location>
</feature>
<dbReference type="FunFam" id="3.30.479.20:FF:000034">
    <property type="entry name" value="Elongation factor Ts, mitochondrial"/>
    <property type="match status" value="1"/>
</dbReference>
<dbReference type="EMBL" id="GL732629">
    <property type="protein sequence ID" value="EFX69838.1"/>
    <property type="molecule type" value="Genomic_DNA"/>
</dbReference>
<dbReference type="PANTHER" id="PTHR11741">
    <property type="entry name" value="ELONGATION FACTOR TS"/>
    <property type="match status" value="1"/>
</dbReference>
<dbReference type="OrthoDB" id="277235at2759"/>
<dbReference type="STRING" id="6669.E9HEF9"/>
<dbReference type="HOGENOM" id="CLU_047155_4_0_1"/>
<gene>
    <name evidence="7" type="ORF">DAPPUDRAFT_228533</name>
</gene>
<dbReference type="CDD" id="cd14275">
    <property type="entry name" value="UBA_EF-Ts"/>
    <property type="match status" value="1"/>
</dbReference>
<comment type="function">
    <text evidence="4">Associates with the EF-Tu.GDP complex and induces the exchange of GDP to GTP. It remains bound to the aminoacyl-tRNA.EF-Tu.GTP complex up to the GTP hydrolysis stage on the ribosome.</text>
</comment>
<dbReference type="Gene3D" id="3.30.479.20">
    <property type="entry name" value="Elongation factor Ts, dimerisation domain"/>
    <property type="match status" value="2"/>
</dbReference>
<dbReference type="InterPro" id="IPR014039">
    <property type="entry name" value="Transl_elong_EFTs/EF1B_dimer"/>
</dbReference>
<dbReference type="GO" id="GO:0003746">
    <property type="term" value="F:translation elongation factor activity"/>
    <property type="evidence" value="ECO:0000318"/>
    <property type="project" value="GO_Central"/>
</dbReference>
<dbReference type="Proteomes" id="UP000000305">
    <property type="component" value="Unassembled WGS sequence"/>
</dbReference>
<dbReference type="InterPro" id="IPR009060">
    <property type="entry name" value="UBA-like_sf"/>
</dbReference>
<name>E9HEF9_DAPPU</name>
<dbReference type="GO" id="GO:0070125">
    <property type="term" value="P:mitochondrial translational elongation"/>
    <property type="evidence" value="ECO:0000318"/>
    <property type="project" value="GO_Central"/>
</dbReference>
<feature type="region of interest" description="Disordered" evidence="5">
    <location>
        <begin position="258"/>
        <end position="283"/>
    </location>
</feature>
<proteinExistence type="inferred from homology"/>
<dbReference type="FunFam" id="3.30.479.20:FF:000038">
    <property type="entry name" value="Elongation factor Ts, mitochondrial"/>
    <property type="match status" value="1"/>
</dbReference>
<dbReference type="PROSITE" id="PS01127">
    <property type="entry name" value="EF_TS_2"/>
    <property type="match status" value="1"/>
</dbReference>
<dbReference type="InterPro" id="IPR018101">
    <property type="entry name" value="Transl_elong_Ts_CS"/>
</dbReference>
<feature type="domain" description="Translation elongation factor EFTs/EF1B dimerisation" evidence="6">
    <location>
        <begin position="94"/>
        <end position="275"/>
    </location>
</feature>
<dbReference type="InParanoid" id="E9HEF9"/>
<dbReference type="AlphaFoldDB" id="E9HEF9"/>
<accession>E9HEF9</accession>
<dbReference type="InterPro" id="IPR036402">
    <property type="entry name" value="EF-Ts_dimer_sf"/>
</dbReference>
<evidence type="ECO:0000256" key="5">
    <source>
        <dbReference type="SAM" id="MobiDB-lite"/>
    </source>
</evidence>
<evidence type="ECO:0000256" key="4">
    <source>
        <dbReference type="HAMAP-Rule" id="MF_03135"/>
    </source>
</evidence>